<dbReference type="InterPro" id="IPR009091">
    <property type="entry name" value="RCC1/BLIP-II"/>
</dbReference>
<dbReference type="OrthoDB" id="61110at2759"/>
<dbReference type="Proteomes" id="UP000217199">
    <property type="component" value="Unassembled WGS sequence"/>
</dbReference>
<protein>
    <submittedName>
        <fullName evidence="2">RCC1 BLIP-II</fullName>
    </submittedName>
</protein>
<dbReference type="SUPFAM" id="SSF50985">
    <property type="entry name" value="RCC1/BLIP-II"/>
    <property type="match status" value="1"/>
</dbReference>
<evidence type="ECO:0000313" key="3">
    <source>
        <dbReference type="Proteomes" id="UP000217199"/>
    </source>
</evidence>
<dbReference type="Pfam" id="PF00415">
    <property type="entry name" value="RCC1"/>
    <property type="match status" value="1"/>
</dbReference>
<gene>
    <name evidence="2" type="ORF">PNOK_0276500</name>
</gene>
<reference evidence="2 3" key="1">
    <citation type="journal article" date="2017" name="Mol. Ecol.">
        <title>Comparative and population genomic landscape of Phellinus noxius: A hypervariable fungus causing root rot in trees.</title>
        <authorList>
            <person name="Chung C.L."/>
            <person name="Lee T.J."/>
            <person name="Akiba M."/>
            <person name="Lee H.H."/>
            <person name="Kuo T.H."/>
            <person name="Liu D."/>
            <person name="Ke H.M."/>
            <person name="Yokoi T."/>
            <person name="Roa M.B."/>
            <person name="Lu M.J."/>
            <person name="Chang Y.Y."/>
            <person name="Ann P.J."/>
            <person name="Tsai J.N."/>
            <person name="Chen C.Y."/>
            <person name="Tzean S.S."/>
            <person name="Ota Y."/>
            <person name="Hattori T."/>
            <person name="Sahashi N."/>
            <person name="Liou R.F."/>
            <person name="Kikuchi T."/>
            <person name="Tsai I.J."/>
        </authorList>
    </citation>
    <scope>NUCLEOTIDE SEQUENCE [LARGE SCALE GENOMIC DNA]</scope>
    <source>
        <strain evidence="2 3">FFPRI411160</strain>
    </source>
</reference>
<dbReference type="Gene3D" id="2.130.10.30">
    <property type="entry name" value="Regulator of chromosome condensation 1/beta-lactamase-inhibitor protein II"/>
    <property type="match status" value="2"/>
</dbReference>
<dbReference type="STRING" id="2282107.A0A286UTA2"/>
<dbReference type="AlphaFoldDB" id="A0A286UTA2"/>
<feature type="repeat" description="RCC1" evidence="1">
    <location>
        <begin position="365"/>
        <end position="418"/>
    </location>
</feature>
<name>A0A286UTA2_9AGAM</name>
<dbReference type="PANTHER" id="PTHR45982:SF1">
    <property type="entry name" value="REGULATOR OF CHROMOSOME CONDENSATION"/>
    <property type="match status" value="1"/>
</dbReference>
<dbReference type="InParanoid" id="A0A286UTA2"/>
<dbReference type="InterPro" id="IPR000408">
    <property type="entry name" value="Reg_chr_condens"/>
</dbReference>
<proteinExistence type="predicted"/>
<dbReference type="PANTHER" id="PTHR45982">
    <property type="entry name" value="REGULATOR OF CHROMOSOME CONDENSATION"/>
    <property type="match status" value="1"/>
</dbReference>
<dbReference type="EMBL" id="NBII01000002">
    <property type="protein sequence ID" value="PAV22808.1"/>
    <property type="molecule type" value="Genomic_DNA"/>
</dbReference>
<sequence>MVNELFHGLCEDKFVWKAKCKDEFGFNWSPPKLSISYKECYKRLCQPSVVLWGDEHHSILDSSIHECNAINEENGIYRNPDFDKKLFVGLALGEVCAWAINRKGGLFVWGSVPGNDYSPYQPDSQISFKNAMHLEMGTRISSIASEAGYSIAIDMERNVWIIIRPDRPYIIESDLINNEHADSTPIQVVCSYEYSAILTRSGEMYIIWPFDEYVTGAYEKRCKGSSTRFKIKGNSISCKTWKLKYDLYKLPQIGDLPELDQRDRSSESNSPTKIIEIAAMHDALVALTDKGDVLCLTGTEGYSNLNIPKEDRVMHISARGTRYHVLRNSNFKVPAEHNFSATIHNTYINSFNAGCYHAVALSSCGKVYDYGFNYEHALGRGDLEENEWHEPGEVDFGKGKFCISVAAGANQSGALVADLNPIADLNPVTD</sequence>
<dbReference type="PROSITE" id="PS50012">
    <property type="entry name" value="RCC1_3"/>
    <property type="match status" value="1"/>
</dbReference>
<evidence type="ECO:0000313" key="2">
    <source>
        <dbReference type="EMBL" id="PAV22808.1"/>
    </source>
</evidence>
<keyword evidence="3" id="KW-1185">Reference proteome</keyword>
<accession>A0A286UTA2</accession>
<organism evidence="2 3">
    <name type="scientific">Pyrrhoderma noxium</name>
    <dbReference type="NCBI Taxonomy" id="2282107"/>
    <lineage>
        <taxon>Eukaryota</taxon>
        <taxon>Fungi</taxon>
        <taxon>Dikarya</taxon>
        <taxon>Basidiomycota</taxon>
        <taxon>Agaricomycotina</taxon>
        <taxon>Agaricomycetes</taxon>
        <taxon>Hymenochaetales</taxon>
        <taxon>Hymenochaetaceae</taxon>
        <taxon>Pyrrhoderma</taxon>
    </lineage>
</organism>
<evidence type="ECO:0000256" key="1">
    <source>
        <dbReference type="PROSITE-ProRule" id="PRU00235"/>
    </source>
</evidence>
<comment type="caution">
    <text evidence="2">The sequence shown here is derived from an EMBL/GenBank/DDBJ whole genome shotgun (WGS) entry which is preliminary data.</text>
</comment>
<dbReference type="InterPro" id="IPR051553">
    <property type="entry name" value="Ran_GTPase-activating"/>
</dbReference>